<dbReference type="SUPFAM" id="SSF89372">
    <property type="entry name" value="Fucose-specific lectin"/>
    <property type="match status" value="1"/>
</dbReference>
<evidence type="ECO:0000256" key="1">
    <source>
        <dbReference type="SAM" id="MobiDB-lite"/>
    </source>
</evidence>
<gene>
    <name evidence="2" type="ORF">KHQ06_02330</name>
</gene>
<evidence type="ECO:0000313" key="3">
    <source>
        <dbReference type="Proteomes" id="UP000683310"/>
    </source>
</evidence>
<keyword evidence="3" id="KW-1185">Reference proteome</keyword>
<dbReference type="Gene3D" id="2.120.10.70">
    <property type="entry name" value="Fucose-specific lectin"/>
    <property type="match status" value="1"/>
</dbReference>
<feature type="region of interest" description="Disordered" evidence="1">
    <location>
        <begin position="418"/>
        <end position="440"/>
    </location>
</feature>
<dbReference type="EMBL" id="CP074371">
    <property type="protein sequence ID" value="QVI22015.1"/>
    <property type="molecule type" value="Genomic_DNA"/>
</dbReference>
<name>A0ABX8CV21_9NOCA</name>
<protein>
    <submittedName>
        <fullName evidence="2">Uncharacterized protein</fullName>
    </submittedName>
</protein>
<reference evidence="2 3" key="1">
    <citation type="submission" date="2021-04" db="EMBL/GenBank/DDBJ databases">
        <title>Nocardia tengchongensis.</title>
        <authorList>
            <person name="Zhuang k."/>
            <person name="Ran Y."/>
            <person name="Li W."/>
        </authorList>
    </citation>
    <scope>NUCLEOTIDE SEQUENCE [LARGE SCALE GENOMIC DNA]</scope>
    <source>
        <strain evidence="2 3">CFH S0057</strain>
    </source>
</reference>
<accession>A0ABX8CV21</accession>
<organism evidence="2 3">
    <name type="scientific">Nocardia tengchongensis</name>
    <dbReference type="NCBI Taxonomy" id="2055889"/>
    <lineage>
        <taxon>Bacteria</taxon>
        <taxon>Bacillati</taxon>
        <taxon>Actinomycetota</taxon>
        <taxon>Actinomycetes</taxon>
        <taxon>Mycobacteriales</taxon>
        <taxon>Nocardiaceae</taxon>
        <taxon>Nocardia</taxon>
    </lineage>
</organism>
<sequence length="440" mass="49410">MSVDQNSPSIYVPEGLTAPTAEALEAAARARKQLEQMSTRNGKPQVWAESKWWGFHVYLNKPALDLGLELAPLFVDMLCEFLPSAVSTVVGHYMMVYLEVVKHVDRGYGVKLTSPWIMWTALVPTALNAPVDRNLYWTVFEPDQWSPSEQFQENFTTSNPALAEFRGDLYAAHVGGGDQYCWWIRYDREHGWGPSIKIEGARSSTGPALAAFQDRLHMVHRARTDNMLWHTSFDGTRWQPSVPLGTNSTASPALAVFQNQLVLVHKGADSSMWYLRYDGSKWFDGKQIPGAYTITYPALAVFGNELHCVQVGTEDVRDLWHMRFNGNTWHSNTRLYEKRSDLGVALAVYRNHLYCAARGSGNQNLWWTRYNGSSWGPYIRFNSNNNSGHGPALIHYRDSNSTSDQLMCLHRGTGSKGVGLSLDQPDHAEEPAPADTPPAD</sequence>
<evidence type="ECO:0000313" key="2">
    <source>
        <dbReference type="EMBL" id="QVI22015.1"/>
    </source>
</evidence>
<proteinExistence type="predicted"/>
<dbReference type="Proteomes" id="UP000683310">
    <property type="component" value="Chromosome"/>
</dbReference>